<name>A0AAN7YRD5_9MYCE</name>
<keyword evidence="3" id="KW-1185">Reference proteome</keyword>
<evidence type="ECO:0000313" key="2">
    <source>
        <dbReference type="EMBL" id="KAK5581299.1"/>
    </source>
</evidence>
<protein>
    <submittedName>
        <fullName evidence="2">Uncharacterized protein</fullName>
    </submittedName>
</protein>
<dbReference type="EMBL" id="JAVFKY010000002">
    <property type="protein sequence ID" value="KAK5581299.1"/>
    <property type="molecule type" value="Genomic_DNA"/>
</dbReference>
<feature type="transmembrane region" description="Helical" evidence="1">
    <location>
        <begin position="12"/>
        <end position="34"/>
    </location>
</feature>
<evidence type="ECO:0000313" key="3">
    <source>
        <dbReference type="Proteomes" id="UP001344447"/>
    </source>
</evidence>
<dbReference type="Proteomes" id="UP001344447">
    <property type="component" value="Unassembled WGS sequence"/>
</dbReference>
<accession>A0AAN7YRD5</accession>
<keyword evidence="1" id="KW-0812">Transmembrane</keyword>
<sequence length="95" mass="11145">MDDYTKNFPWMYIIISFATIISVTIFYILVSFFIKRYKNRKNEELGNALLTQIVYTPHYNCVPINKINGGSGHYSIINQQPLVVQQQKYYSDLVV</sequence>
<gene>
    <name evidence="2" type="ORF">RB653_001330</name>
</gene>
<evidence type="ECO:0000256" key="1">
    <source>
        <dbReference type="SAM" id="Phobius"/>
    </source>
</evidence>
<keyword evidence="1" id="KW-1133">Transmembrane helix</keyword>
<proteinExistence type="predicted"/>
<dbReference type="AlphaFoldDB" id="A0AAN7YRD5"/>
<reference evidence="2 3" key="1">
    <citation type="submission" date="2023-11" db="EMBL/GenBank/DDBJ databases">
        <title>Dfirmibasis_genome.</title>
        <authorList>
            <person name="Edelbroek B."/>
            <person name="Kjellin J."/>
            <person name="Jerlstrom-Hultqvist J."/>
            <person name="Soderbom F."/>
        </authorList>
    </citation>
    <scope>NUCLEOTIDE SEQUENCE [LARGE SCALE GENOMIC DNA]</scope>
    <source>
        <strain evidence="2 3">TNS-C-14</strain>
    </source>
</reference>
<organism evidence="2 3">
    <name type="scientific">Dictyostelium firmibasis</name>
    <dbReference type="NCBI Taxonomy" id="79012"/>
    <lineage>
        <taxon>Eukaryota</taxon>
        <taxon>Amoebozoa</taxon>
        <taxon>Evosea</taxon>
        <taxon>Eumycetozoa</taxon>
        <taxon>Dictyostelia</taxon>
        <taxon>Dictyosteliales</taxon>
        <taxon>Dictyosteliaceae</taxon>
        <taxon>Dictyostelium</taxon>
    </lineage>
</organism>
<comment type="caution">
    <text evidence="2">The sequence shown here is derived from an EMBL/GenBank/DDBJ whole genome shotgun (WGS) entry which is preliminary data.</text>
</comment>
<keyword evidence="1" id="KW-0472">Membrane</keyword>